<keyword evidence="2" id="KW-1185">Reference proteome</keyword>
<dbReference type="OrthoDB" id="5460191at2"/>
<accession>A0A1T4WRA4</accession>
<evidence type="ECO:0000313" key="2">
    <source>
        <dbReference type="Proteomes" id="UP000190027"/>
    </source>
</evidence>
<name>A0A1T4WRA4_9BACT</name>
<dbReference type="RefSeq" id="WP_144019231.1">
    <property type="nucleotide sequence ID" value="NZ_FUYC01000004.1"/>
</dbReference>
<sequence>MGFDRLKGETPAGTPKTCRKCGGELYATRRCPWVVMRCRKCGASMELREIASQIDDPFEEDLGWIPMDRL</sequence>
<organism evidence="1 2">
    <name type="scientific">Paucidesulfovibrio gracilis DSM 16080</name>
    <dbReference type="NCBI Taxonomy" id="1121449"/>
    <lineage>
        <taxon>Bacteria</taxon>
        <taxon>Pseudomonadati</taxon>
        <taxon>Thermodesulfobacteriota</taxon>
        <taxon>Desulfovibrionia</taxon>
        <taxon>Desulfovibrionales</taxon>
        <taxon>Desulfovibrionaceae</taxon>
        <taxon>Paucidesulfovibrio</taxon>
    </lineage>
</organism>
<proteinExistence type="predicted"/>
<protein>
    <submittedName>
        <fullName evidence="1">Uncharacterized protein</fullName>
    </submittedName>
</protein>
<dbReference type="EMBL" id="FUYC01000004">
    <property type="protein sequence ID" value="SKA79890.1"/>
    <property type="molecule type" value="Genomic_DNA"/>
</dbReference>
<dbReference type="AlphaFoldDB" id="A0A1T4WRA4"/>
<evidence type="ECO:0000313" key="1">
    <source>
        <dbReference type="EMBL" id="SKA79890.1"/>
    </source>
</evidence>
<dbReference type="Proteomes" id="UP000190027">
    <property type="component" value="Unassembled WGS sequence"/>
</dbReference>
<gene>
    <name evidence="1" type="ORF">SAMN02745704_01274</name>
</gene>
<dbReference type="STRING" id="1121449.SAMN02745704_01274"/>
<reference evidence="1 2" key="1">
    <citation type="submission" date="2017-02" db="EMBL/GenBank/DDBJ databases">
        <authorList>
            <person name="Peterson S.W."/>
        </authorList>
    </citation>
    <scope>NUCLEOTIDE SEQUENCE [LARGE SCALE GENOMIC DNA]</scope>
    <source>
        <strain evidence="1 2">DSM 16080</strain>
    </source>
</reference>
<dbReference type="NCBIfam" id="NF041197">
    <property type="entry name" value="CxxC_Se_CxxC"/>
    <property type="match status" value="1"/>
</dbReference>